<feature type="compositionally biased region" description="Basic and acidic residues" evidence="2">
    <location>
        <begin position="161"/>
        <end position="243"/>
    </location>
</feature>
<organism evidence="4 5">
    <name type="scientific">Komagataella phaffii (strain GS115 / ATCC 20864)</name>
    <name type="common">Yeast</name>
    <name type="synonym">Pichia pastoris</name>
    <dbReference type="NCBI Taxonomy" id="644223"/>
    <lineage>
        <taxon>Eukaryota</taxon>
        <taxon>Fungi</taxon>
        <taxon>Dikarya</taxon>
        <taxon>Ascomycota</taxon>
        <taxon>Saccharomycotina</taxon>
        <taxon>Pichiomycetes</taxon>
        <taxon>Pichiales</taxon>
        <taxon>Pichiaceae</taxon>
        <taxon>Komagataella</taxon>
    </lineage>
</organism>
<dbReference type="PROSITE" id="PS50102">
    <property type="entry name" value="RRM"/>
    <property type="match status" value="1"/>
</dbReference>
<proteinExistence type="predicted"/>
<dbReference type="RefSeq" id="XP_002489853.1">
    <property type="nucleotide sequence ID" value="XM_002489808.1"/>
</dbReference>
<dbReference type="InterPro" id="IPR000504">
    <property type="entry name" value="RRM_dom"/>
</dbReference>
<dbReference type="KEGG" id="ppa:PAS_chr1-1_0204"/>
<dbReference type="InterPro" id="IPR035979">
    <property type="entry name" value="RBD_domain_sf"/>
</dbReference>
<dbReference type="GeneID" id="8196707"/>
<evidence type="ECO:0000256" key="1">
    <source>
        <dbReference type="PROSITE-ProRule" id="PRU00176"/>
    </source>
</evidence>
<sequence length="270" mass="31958">MENCLYITGFGNGVTKDELRDFFEGYGKIARVDILPSRDLESTPYAFVQFQEAADFEAALAKKSHLCDLAVDPEKGLKVEKAKSAPNLKRDRMLASRRRYGSGDGYRSYRGGYRDYYHDRYSDRGYHEYSRDPHPRYRPSDYDEGYHRNSYDHYYGPEPPYDYRDGYYNERRSRPSSRDPRDYDPDYYRGYHPQDRHYYSSRDYSRDYQRDRKYEHPQDHEGKASTAYYRDRYPVRPSRKDEALPSTGPPSADGKSPVANEEQDSSIRNN</sequence>
<dbReference type="EMBL" id="FN392319">
    <property type="protein sequence ID" value="CAY67572.1"/>
    <property type="molecule type" value="Genomic_DNA"/>
</dbReference>
<dbReference type="GO" id="GO:0003723">
    <property type="term" value="F:RNA binding"/>
    <property type="evidence" value="ECO:0007669"/>
    <property type="project" value="UniProtKB-UniRule"/>
</dbReference>
<feature type="domain" description="RRM" evidence="3">
    <location>
        <begin position="3"/>
        <end position="84"/>
    </location>
</feature>
<dbReference type="Proteomes" id="UP000000314">
    <property type="component" value="Chromosome 1"/>
</dbReference>
<dbReference type="OrthoDB" id="5970at2759"/>
<dbReference type="CDD" id="cd00590">
    <property type="entry name" value="RRM_SF"/>
    <property type="match status" value="1"/>
</dbReference>
<accession>C4QWE9</accession>
<dbReference type="InterPro" id="IPR012677">
    <property type="entry name" value="Nucleotide-bd_a/b_plait_sf"/>
</dbReference>
<dbReference type="PANTHER" id="PTHR48034">
    <property type="entry name" value="TRANSFORMER-2 SEX-DETERMINING PROTEIN-RELATED"/>
    <property type="match status" value="1"/>
</dbReference>
<dbReference type="Pfam" id="PF00076">
    <property type="entry name" value="RRM_1"/>
    <property type="match status" value="1"/>
</dbReference>
<evidence type="ECO:0000259" key="3">
    <source>
        <dbReference type="PROSITE" id="PS50102"/>
    </source>
</evidence>
<dbReference type="SMART" id="SM00360">
    <property type="entry name" value="RRM"/>
    <property type="match status" value="1"/>
</dbReference>
<dbReference type="InterPro" id="IPR050441">
    <property type="entry name" value="RBM"/>
</dbReference>
<dbReference type="AlphaFoldDB" id="C4QWE9"/>
<dbReference type="SUPFAM" id="SSF54928">
    <property type="entry name" value="RNA-binding domain, RBD"/>
    <property type="match status" value="1"/>
</dbReference>
<dbReference type="InParanoid" id="C4QWE9"/>
<dbReference type="OMA" id="MENCLYI"/>
<evidence type="ECO:0000256" key="2">
    <source>
        <dbReference type="SAM" id="MobiDB-lite"/>
    </source>
</evidence>
<keyword evidence="5" id="KW-1185">Reference proteome</keyword>
<evidence type="ECO:0000313" key="5">
    <source>
        <dbReference type="Proteomes" id="UP000000314"/>
    </source>
</evidence>
<dbReference type="Gene3D" id="3.30.70.330">
    <property type="match status" value="1"/>
</dbReference>
<dbReference type="STRING" id="644223.C4QWE9"/>
<gene>
    <name evidence="4" type="ordered locus">PAS_chr1-1_0204</name>
</gene>
<evidence type="ECO:0000313" key="4">
    <source>
        <dbReference type="EMBL" id="CAY67572.1"/>
    </source>
</evidence>
<keyword evidence="1" id="KW-0694">RNA-binding</keyword>
<protein>
    <recommendedName>
        <fullName evidence="3">RRM domain-containing protein</fullName>
    </recommendedName>
</protein>
<name>C4QWE9_KOMPG</name>
<feature type="region of interest" description="Disordered" evidence="2">
    <location>
        <begin position="125"/>
        <end position="270"/>
    </location>
</feature>
<dbReference type="HOGENOM" id="CLU_1031014_0_0_1"/>
<reference evidence="4 5" key="1">
    <citation type="journal article" date="2009" name="Nat. Biotechnol.">
        <title>Genome sequence of the recombinant protein production host Pichia pastoris.</title>
        <authorList>
            <person name="De Schutter K."/>
            <person name="Lin Y.C."/>
            <person name="Tiels P."/>
            <person name="Van Hecke A."/>
            <person name="Glinka S."/>
            <person name="Weber-Lehmann J."/>
            <person name="Rouze P."/>
            <person name="Van de Peer Y."/>
            <person name="Callewaert N."/>
        </authorList>
    </citation>
    <scope>NUCLEOTIDE SEQUENCE [LARGE SCALE GENOMIC DNA]</scope>
    <source>
        <strain evidence="5">GS115 / ATCC 20864</strain>
    </source>
</reference>
<feature type="compositionally biased region" description="Basic and acidic residues" evidence="2">
    <location>
        <begin position="125"/>
        <end position="151"/>
    </location>
</feature>